<keyword evidence="3" id="KW-1185">Reference proteome</keyword>
<dbReference type="GeneID" id="95657459"/>
<evidence type="ECO:0000256" key="1">
    <source>
        <dbReference type="SAM" id="Phobius"/>
    </source>
</evidence>
<keyword evidence="1" id="KW-0472">Membrane</keyword>
<comment type="caution">
    <text evidence="2">The sequence shown here is derived from an EMBL/GenBank/DDBJ whole genome shotgun (WGS) entry which is preliminary data.</text>
</comment>
<keyword evidence="1" id="KW-1133">Transmembrane helix</keyword>
<keyword evidence="1" id="KW-0812">Transmembrane</keyword>
<dbReference type="RefSeq" id="WP_229915576.1">
    <property type="nucleotide sequence ID" value="NZ_BNBE01000002.1"/>
</dbReference>
<proteinExistence type="predicted"/>
<gene>
    <name evidence="2" type="ORF">GCM10017667_46510</name>
</gene>
<sequence length="122" mass="13303">MQWTAKEIAGGVLLIGPGLALIVAGTVWKGRAVRPYSRRRALTMAHRAYVRDLSRAADLAIGAARRAAGEGEPAIVTVADVERLVRERYGHEHVERSHAAAALRRRFHHHGCAADCVTDAYV</sequence>
<protein>
    <submittedName>
        <fullName evidence="2">Uncharacterized protein</fullName>
    </submittedName>
</protein>
<reference evidence="2" key="1">
    <citation type="journal article" date="2014" name="Int. J. Syst. Evol. Microbiol.">
        <title>Complete genome sequence of Corynebacterium casei LMG S-19264T (=DSM 44701T), isolated from a smear-ripened cheese.</title>
        <authorList>
            <consortium name="US DOE Joint Genome Institute (JGI-PGF)"/>
            <person name="Walter F."/>
            <person name="Albersmeier A."/>
            <person name="Kalinowski J."/>
            <person name="Ruckert C."/>
        </authorList>
    </citation>
    <scope>NUCLEOTIDE SEQUENCE</scope>
    <source>
        <strain evidence="2">JCM 4122</strain>
    </source>
</reference>
<dbReference type="EMBL" id="BNBE01000002">
    <property type="protein sequence ID" value="GHG09000.1"/>
    <property type="molecule type" value="Genomic_DNA"/>
</dbReference>
<name>A0A919EPK2_STRFL</name>
<accession>A0A919EPK2</accession>
<reference evidence="2" key="2">
    <citation type="submission" date="2020-09" db="EMBL/GenBank/DDBJ databases">
        <authorList>
            <person name="Sun Q."/>
            <person name="Ohkuma M."/>
        </authorList>
    </citation>
    <scope>NUCLEOTIDE SEQUENCE</scope>
    <source>
        <strain evidence="2">JCM 4122</strain>
    </source>
</reference>
<organism evidence="2 3">
    <name type="scientific">Streptomyces filamentosus</name>
    <name type="common">Streptomyces roseosporus</name>
    <dbReference type="NCBI Taxonomy" id="67294"/>
    <lineage>
        <taxon>Bacteria</taxon>
        <taxon>Bacillati</taxon>
        <taxon>Actinomycetota</taxon>
        <taxon>Actinomycetes</taxon>
        <taxon>Kitasatosporales</taxon>
        <taxon>Streptomycetaceae</taxon>
        <taxon>Streptomyces</taxon>
    </lineage>
</organism>
<feature type="transmembrane region" description="Helical" evidence="1">
    <location>
        <begin position="12"/>
        <end position="30"/>
    </location>
</feature>
<evidence type="ECO:0000313" key="3">
    <source>
        <dbReference type="Proteomes" id="UP000632849"/>
    </source>
</evidence>
<dbReference type="Proteomes" id="UP000632849">
    <property type="component" value="Unassembled WGS sequence"/>
</dbReference>
<dbReference type="AlphaFoldDB" id="A0A919EPK2"/>
<evidence type="ECO:0000313" key="2">
    <source>
        <dbReference type="EMBL" id="GHG09000.1"/>
    </source>
</evidence>